<feature type="chain" id="PRO_5042969915" description="G protein-coupled receptor" evidence="1">
    <location>
        <begin position="20"/>
        <end position="114"/>
    </location>
</feature>
<name>A0AAN5D0F2_9BILA</name>
<dbReference type="Proteomes" id="UP001328107">
    <property type="component" value="Unassembled WGS sequence"/>
</dbReference>
<reference evidence="3" key="1">
    <citation type="submission" date="2022-10" db="EMBL/GenBank/DDBJ databases">
        <title>Genome assembly of Pristionchus species.</title>
        <authorList>
            <person name="Yoshida K."/>
            <person name="Sommer R.J."/>
        </authorList>
    </citation>
    <scope>NUCLEOTIDE SEQUENCE [LARGE SCALE GENOMIC DNA]</scope>
    <source>
        <strain evidence="3">RS5460</strain>
    </source>
</reference>
<proteinExistence type="predicted"/>
<gene>
    <name evidence="2" type="ORF">PMAYCL1PPCAC_23945</name>
</gene>
<comment type="caution">
    <text evidence="2">The sequence shown here is derived from an EMBL/GenBank/DDBJ whole genome shotgun (WGS) entry which is preliminary data.</text>
</comment>
<evidence type="ECO:0008006" key="4">
    <source>
        <dbReference type="Google" id="ProtNLM"/>
    </source>
</evidence>
<keyword evidence="1" id="KW-0732">Signal</keyword>
<evidence type="ECO:0000313" key="3">
    <source>
        <dbReference type="Proteomes" id="UP001328107"/>
    </source>
</evidence>
<feature type="signal peptide" evidence="1">
    <location>
        <begin position="1"/>
        <end position="19"/>
    </location>
</feature>
<accession>A0AAN5D0F2</accession>
<evidence type="ECO:0000256" key="1">
    <source>
        <dbReference type="SAM" id="SignalP"/>
    </source>
</evidence>
<organism evidence="2 3">
    <name type="scientific">Pristionchus mayeri</name>
    <dbReference type="NCBI Taxonomy" id="1317129"/>
    <lineage>
        <taxon>Eukaryota</taxon>
        <taxon>Metazoa</taxon>
        <taxon>Ecdysozoa</taxon>
        <taxon>Nematoda</taxon>
        <taxon>Chromadorea</taxon>
        <taxon>Rhabditida</taxon>
        <taxon>Rhabditina</taxon>
        <taxon>Diplogasteromorpha</taxon>
        <taxon>Diplogasteroidea</taxon>
        <taxon>Neodiplogasteridae</taxon>
        <taxon>Pristionchus</taxon>
    </lineage>
</organism>
<protein>
    <recommendedName>
        <fullName evidence="4">G protein-coupled receptor</fullName>
    </recommendedName>
</protein>
<dbReference type="EMBL" id="BTRK01000005">
    <property type="protein sequence ID" value="GMR53750.1"/>
    <property type="molecule type" value="Genomic_DNA"/>
</dbReference>
<dbReference type="AlphaFoldDB" id="A0AAN5D0F2"/>
<sequence>MVFFLVEGFLLILPIEIEASLIVNSRLIQIVQSRRRDTSDSLSESQAKVRDERQHFNLLLSCGRLRESLIDARKDSISQKIVLIFTNLIDRPPIQLVLSIGSDHMKHDSKDLPG</sequence>
<evidence type="ECO:0000313" key="2">
    <source>
        <dbReference type="EMBL" id="GMR53750.1"/>
    </source>
</evidence>
<keyword evidence="3" id="KW-1185">Reference proteome</keyword>